<sequence>MDNDAVSLDSRSETERAVRQRTRRARKASQQDTRTTLALMRLNFYFQQFVHDYHGIVDDESFFPRPRHALPVHATIKNAPIFSLADRFPGPSPKSARDLSTSWSFNVARRSDITSPREVTAVLQPRRPKVRRVYKQLDPGPGSYNPATPRPNHCLSMDDVIGRDQDFASAARRSDLGPGAYDPPDVPPTPSYIPRIDRIASRDLPRRSDDAVPGPGAYTPRRIDDRYVPAPKYLTMSPRKIQLAPVSCTTTPGAGSYDVRTTLQRPAPISYSFPVADRHLVDAGNGDAADAKSKASSPGDPVVPFVERNMKVARPEQVRTERSRKAAARKAAYEFVLARGRANHDIAQRQADALQASNEAKALRATWRVTVTALHAAGAMATMITERKEWLENNNGIELRRFQLISTLNKFERIIRQRLLTRRRRRNADLVRRFFKETELLSKSVLVVVLRHFRRAVSTIQTFWRRMQSKIENQVMVFITQWIRSESGGAPSLVPSAKAPAPRKVTITADSEHAGSICERVLDRVAGDEPGTRRSVPNVIKAAVLRSFIVRRRHEFWTRMKQWHAERRAWTSEHETRDTLLEKARQILQGISSNDTETSASFRAAHPKPHLRLVLSAEDISLLVRQAHIEQGKLSIRDKRRVRVRAPSARLEQIQ</sequence>
<keyword evidence="4" id="KW-1185">Reference proteome</keyword>
<evidence type="ECO:0000256" key="1">
    <source>
        <dbReference type="SAM" id="MobiDB-lite"/>
    </source>
</evidence>
<accession>A0A0G4IKB1</accession>
<dbReference type="EMBL" id="OVEO01000013">
    <property type="protein sequence ID" value="SPQ99937.1"/>
    <property type="molecule type" value="Genomic_DNA"/>
</dbReference>
<organism evidence="2 4">
    <name type="scientific">Plasmodiophora brassicae</name>
    <name type="common">Clubroot disease agent</name>
    <dbReference type="NCBI Taxonomy" id="37360"/>
    <lineage>
        <taxon>Eukaryota</taxon>
        <taxon>Sar</taxon>
        <taxon>Rhizaria</taxon>
        <taxon>Endomyxa</taxon>
        <taxon>Phytomyxea</taxon>
        <taxon>Plasmodiophorida</taxon>
        <taxon>Plasmodiophoridae</taxon>
        <taxon>Plasmodiophora</taxon>
    </lineage>
</organism>
<reference evidence="3 5" key="2">
    <citation type="submission" date="2018-03" db="EMBL/GenBank/DDBJ databases">
        <authorList>
            <person name="Fogelqvist J."/>
        </authorList>
    </citation>
    <scope>NUCLEOTIDE SEQUENCE [LARGE SCALE GENOMIC DNA]</scope>
</reference>
<keyword evidence="3" id="KW-0496">Mitochondrion</keyword>
<evidence type="ECO:0000313" key="4">
    <source>
        <dbReference type="Proteomes" id="UP000039324"/>
    </source>
</evidence>
<evidence type="ECO:0000313" key="2">
    <source>
        <dbReference type="EMBL" id="CEO95686.1"/>
    </source>
</evidence>
<dbReference type="Pfam" id="PF07004">
    <property type="entry name" value="SHIPPO-rpt"/>
    <property type="match status" value="3"/>
</dbReference>
<dbReference type="Proteomes" id="UP000290189">
    <property type="component" value="Unassembled WGS sequence"/>
</dbReference>
<gene>
    <name evidence="2" type="ORF">PBRA_004399</name>
    <name evidence="3" type="ORF">PLBR_LOCUS7152</name>
</gene>
<dbReference type="InterPro" id="IPR010736">
    <property type="entry name" value="SHIPPO-rpt"/>
</dbReference>
<name>A0A0G4IKB1_PLABS</name>
<dbReference type="AlphaFoldDB" id="A0A0G4IKB1"/>
<dbReference type="EMBL" id="CDSF01000035">
    <property type="protein sequence ID" value="CEO95686.1"/>
    <property type="molecule type" value="Genomic_DNA"/>
</dbReference>
<dbReference type="Proteomes" id="UP000039324">
    <property type="component" value="Unassembled WGS sequence"/>
</dbReference>
<evidence type="ECO:0000313" key="3">
    <source>
        <dbReference type="EMBL" id="SPQ99937.1"/>
    </source>
</evidence>
<evidence type="ECO:0000313" key="5">
    <source>
        <dbReference type="Proteomes" id="UP000290189"/>
    </source>
</evidence>
<feature type="region of interest" description="Disordered" evidence="1">
    <location>
        <begin position="173"/>
        <end position="193"/>
    </location>
</feature>
<reference evidence="2 4" key="1">
    <citation type="submission" date="2015-02" db="EMBL/GenBank/DDBJ databases">
        <authorList>
            <person name="Chooi Y.-H."/>
        </authorList>
    </citation>
    <scope>NUCLEOTIDE SEQUENCE [LARGE SCALE GENOMIC DNA]</scope>
    <source>
        <strain evidence="2">E3</strain>
    </source>
</reference>
<geneLocation type="mitochondrion" evidence="3"/>
<feature type="region of interest" description="Disordered" evidence="1">
    <location>
        <begin position="1"/>
        <end position="32"/>
    </location>
</feature>
<proteinExistence type="predicted"/>
<protein>
    <submittedName>
        <fullName evidence="2">Uncharacterized protein</fullName>
    </submittedName>
</protein>